<feature type="compositionally biased region" description="Polar residues" evidence="1">
    <location>
        <begin position="465"/>
        <end position="482"/>
    </location>
</feature>
<feature type="compositionally biased region" description="Basic and acidic residues" evidence="1">
    <location>
        <begin position="317"/>
        <end position="332"/>
    </location>
</feature>
<feature type="compositionally biased region" description="Basic and acidic residues" evidence="1">
    <location>
        <begin position="295"/>
        <end position="309"/>
    </location>
</feature>
<feature type="region of interest" description="Disordered" evidence="1">
    <location>
        <begin position="142"/>
        <end position="206"/>
    </location>
</feature>
<feature type="compositionally biased region" description="Basic residues" evidence="1">
    <location>
        <begin position="194"/>
        <end position="205"/>
    </location>
</feature>
<feature type="compositionally biased region" description="Polar residues" evidence="1">
    <location>
        <begin position="446"/>
        <end position="458"/>
    </location>
</feature>
<dbReference type="AlphaFoldDB" id="A0A077WK43"/>
<proteinExistence type="predicted"/>
<feature type="compositionally biased region" description="Low complexity" evidence="1">
    <location>
        <begin position="759"/>
        <end position="769"/>
    </location>
</feature>
<feature type="compositionally biased region" description="Polar residues" evidence="1">
    <location>
        <begin position="272"/>
        <end position="294"/>
    </location>
</feature>
<sequence>MSYVKSRKKARMPHDHESDSEEGGDAISDTHSALSSEDDYENDSSDEDEDDSDSSESDSGESSSSDEESDDNEAKDKAETNTAALEEEKPNGTASTHADIKEEETSTSATCRPKMDNLNEREKQIIERREYKRRLAEDPSFVPFVGEFWSHDDRYRNDGLKPTSDDKDTSPSTTTTTTTTPRFVSSKPPTAPQQKRRYPNRGVHRRVPEEVLNQRWGHDGYEELMRMEELEEREGRKFSTLDEYYRSKRHGGNKQQYRNRRVKADIPKDAGASQQWQQTESIVESFDQQWPTLETTDKKDDAGKKKEEQQWDTASTTKKDEGLDTAATKEEDGWGSIAATKKDEGWGDIQQPQTTGWDTTDAAEEWKQQPDTKRHNNKDQQSRSKQPMSRANHDTKKRPSASRKSAVSNEKEEEEVEWKSLASWDTGKADNDVNWKSDTSPDNKIKSTKTNGDDSWNASLPWEESTAQTTDDGWGNVDNQVTNDDDWKKSADWAQSTGGWSSSPATATTNGWDDVSSSNKTGGWGSTTSGSWRATEDKKQEQPASREQRRGRGYLSQKKPLGSTTKSKPMSKHAKPFSPSQPINTTPTLPTTTSSKPASASDNTSSLYAFATEPWQSSGSPRDDARGHERFIEDQEDQESDVEIILEADTSPSASRSEVDTATPPQQRDLEGNWRRRDQQQEPVGDKNDGGKDDTMTAQAQAQAQAMQQGIPYFYPPAMGGYMHMPPYPIPMPMTSAPGGAAVPPSAMLPVVTTTAPAASATTMTSTPPNGTNTESPDSGSYVPSSYEANGMVYYSVNPSAMYPYFYYPAPMPMHMMAASAPPHPPPPPPPTGTESPHQQGTDNSVEDGWGPEPDQHAQDSGWEADKNAQGTFNAPFHYYPSYS</sequence>
<feature type="compositionally biased region" description="Basic and acidic residues" evidence="1">
    <location>
        <begin position="364"/>
        <end position="382"/>
    </location>
</feature>
<gene>
    <name evidence="2" type="ORF">LRAMOSA02070</name>
</gene>
<reference evidence="2" key="1">
    <citation type="journal article" date="2014" name="Genome Announc.">
        <title>De novo whole-genome sequence and genome annotation of Lichtheimia ramosa.</title>
        <authorList>
            <person name="Linde J."/>
            <person name="Schwartze V."/>
            <person name="Binder U."/>
            <person name="Lass-Florl C."/>
            <person name="Voigt K."/>
            <person name="Horn F."/>
        </authorList>
    </citation>
    <scope>NUCLEOTIDE SEQUENCE</scope>
    <source>
        <strain evidence="2">JMRC FSU:6197</strain>
    </source>
</reference>
<feature type="region of interest" description="Disordered" evidence="1">
    <location>
        <begin position="759"/>
        <end position="782"/>
    </location>
</feature>
<feature type="compositionally biased region" description="Acidic residues" evidence="1">
    <location>
        <begin position="36"/>
        <end position="71"/>
    </location>
</feature>
<feature type="compositionally biased region" description="Low complexity" evidence="1">
    <location>
        <begin position="585"/>
        <end position="601"/>
    </location>
</feature>
<dbReference type="EMBL" id="LK023324">
    <property type="protein sequence ID" value="CDS08121.1"/>
    <property type="molecule type" value="Genomic_DNA"/>
</dbReference>
<feature type="compositionally biased region" description="Polar residues" evidence="1">
    <location>
        <begin position="770"/>
        <end position="782"/>
    </location>
</feature>
<evidence type="ECO:0008006" key="3">
    <source>
        <dbReference type="Google" id="ProtNLM"/>
    </source>
</evidence>
<protein>
    <recommendedName>
        <fullName evidence="3">Btz domain-containing protein</fullName>
    </recommendedName>
</protein>
<feature type="compositionally biased region" description="Basic and acidic residues" evidence="1">
    <location>
        <begin position="149"/>
        <end position="169"/>
    </location>
</feature>
<feature type="region of interest" description="Disordered" evidence="1">
    <location>
        <begin position="1"/>
        <end position="123"/>
    </location>
</feature>
<feature type="region of interest" description="Disordered" evidence="1">
    <location>
        <begin position="244"/>
        <end position="704"/>
    </location>
</feature>
<feature type="compositionally biased region" description="Basic and acidic residues" evidence="1">
    <location>
        <begin position="113"/>
        <end position="123"/>
    </location>
</feature>
<feature type="region of interest" description="Disordered" evidence="1">
    <location>
        <begin position="821"/>
        <end position="869"/>
    </location>
</feature>
<feature type="compositionally biased region" description="Polar residues" evidence="1">
    <location>
        <begin position="493"/>
        <end position="511"/>
    </location>
</feature>
<feature type="compositionally biased region" description="Basic and acidic residues" evidence="1">
    <location>
        <begin position="621"/>
        <end position="633"/>
    </location>
</feature>
<organism evidence="2">
    <name type="scientific">Lichtheimia ramosa</name>
    <dbReference type="NCBI Taxonomy" id="688394"/>
    <lineage>
        <taxon>Eukaryota</taxon>
        <taxon>Fungi</taxon>
        <taxon>Fungi incertae sedis</taxon>
        <taxon>Mucoromycota</taxon>
        <taxon>Mucoromycotina</taxon>
        <taxon>Mucoromycetes</taxon>
        <taxon>Mucorales</taxon>
        <taxon>Lichtheimiaceae</taxon>
        <taxon>Lichtheimia</taxon>
    </lineage>
</organism>
<feature type="compositionally biased region" description="Basic residues" evidence="1">
    <location>
        <begin position="247"/>
        <end position="261"/>
    </location>
</feature>
<feature type="compositionally biased region" description="Basic and acidic residues" evidence="1">
    <location>
        <begin position="668"/>
        <end position="695"/>
    </location>
</feature>
<feature type="compositionally biased region" description="Acidic residues" evidence="1">
    <location>
        <begin position="634"/>
        <end position="646"/>
    </location>
</feature>
<evidence type="ECO:0000313" key="2">
    <source>
        <dbReference type="EMBL" id="CDS08121.1"/>
    </source>
</evidence>
<feature type="compositionally biased region" description="Low complexity" evidence="1">
    <location>
        <begin position="170"/>
        <end position="181"/>
    </location>
</feature>
<feature type="compositionally biased region" description="Basic and acidic residues" evidence="1">
    <location>
        <begin position="534"/>
        <end position="550"/>
    </location>
</feature>
<feature type="compositionally biased region" description="Basic and acidic residues" evidence="1">
    <location>
        <begin position="427"/>
        <end position="445"/>
    </location>
</feature>
<feature type="compositionally biased region" description="Pro residues" evidence="1">
    <location>
        <begin position="822"/>
        <end position="832"/>
    </location>
</feature>
<name>A0A077WK43_9FUNG</name>
<feature type="compositionally biased region" description="Low complexity" evidence="1">
    <location>
        <begin position="516"/>
        <end position="531"/>
    </location>
</feature>
<accession>A0A077WK43</accession>
<dbReference type="OrthoDB" id="3361414at2759"/>
<feature type="compositionally biased region" description="Basic residues" evidence="1">
    <location>
        <begin position="1"/>
        <end position="11"/>
    </location>
</feature>
<feature type="compositionally biased region" description="Polar residues" evidence="1">
    <location>
        <begin position="833"/>
        <end position="844"/>
    </location>
</feature>
<evidence type="ECO:0000256" key="1">
    <source>
        <dbReference type="SAM" id="MobiDB-lite"/>
    </source>
</evidence>